<evidence type="ECO:0000313" key="3">
    <source>
        <dbReference type="Proteomes" id="UP000293652"/>
    </source>
</evidence>
<dbReference type="Gene3D" id="3.30.1150.10">
    <property type="match status" value="1"/>
</dbReference>
<accession>A0A4Q8Y2Q4</accession>
<comment type="caution">
    <text evidence="2">The sequence shown here is derived from an EMBL/GenBank/DDBJ whole genome shotgun (WGS) entry which is preliminary data.</text>
</comment>
<organism evidence="2 3">
    <name type="scientific">Rhizobium leguminosarum</name>
    <dbReference type="NCBI Taxonomy" id="384"/>
    <lineage>
        <taxon>Bacteria</taxon>
        <taxon>Pseudomonadati</taxon>
        <taxon>Pseudomonadota</taxon>
        <taxon>Alphaproteobacteria</taxon>
        <taxon>Hyphomicrobiales</taxon>
        <taxon>Rhizobiaceae</taxon>
        <taxon>Rhizobium/Agrobacterium group</taxon>
        <taxon>Rhizobium</taxon>
    </lineage>
</organism>
<evidence type="ECO:0008006" key="4">
    <source>
        <dbReference type="Google" id="ProtNLM"/>
    </source>
</evidence>
<dbReference type="AlphaFoldDB" id="A0A4Q8Y2Q4"/>
<proteinExistence type="predicted"/>
<dbReference type="RefSeq" id="WP_130669437.1">
    <property type="nucleotide sequence ID" value="NZ_SIOS01000001.1"/>
</dbReference>
<dbReference type="EMBL" id="SIPC01000001">
    <property type="protein sequence ID" value="TAX73487.1"/>
    <property type="molecule type" value="Genomic_DNA"/>
</dbReference>
<name>A0A4Q8Y2Q4_RHILE</name>
<sequence>MLTDLSHGKKSFAAAIMLGAILACAPEALAQSVDAVTSKKSAMDLQHVIASSFNVPPGQARGGRVVITVHLRLDKNGAIVGSPEVTASGGNEAARERLSAAALRAVQRSSPFPMIPKEKYESWNEVVLHFESGDPTS</sequence>
<feature type="chain" id="PRO_5020231798" description="Cell envelope integrity protein TolA" evidence="1">
    <location>
        <begin position="31"/>
        <end position="137"/>
    </location>
</feature>
<reference evidence="2 3" key="1">
    <citation type="submission" date="2019-02" db="EMBL/GenBank/DDBJ databases">
        <title>The genomic architecture of introgression among sibling species of bacteria.</title>
        <authorList>
            <person name="Cavassim M.I.A."/>
            <person name="Moeskjaer S."/>
            <person name="Moslemi C."/>
            <person name="Fields B."/>
            <person name="Bachmann A."/>
            <person name="Vilhjalmsson B."/>
            <person name="Schierup M.H."/>
            <person name="Young J.P.W."/>
            <person name="Andersen S.U."/>
        </authorList>
    </citation>
    <scope>NUCLEOTIDE SEQUENCE [LARGE SCALE GENOMIC DNA]</scope>
    <source>
        <strain evidence="2 3">SM145A</strain>
    </source>
</reference>
<dbReference type="SUPFAM" id="SSF74653">
    <property type="entry name" value="TolA/TonB C-terminal domain"/>
    <property type="match status" value="1"/>
</dbReference>
<feature type="signal peptide" evidence="1">
    <location>
        <begin position="1"/>
        <end position="30"/>
    </location>
</feature>
<evidence type="ECO:0000256" key="1">
    <source>
        <dbReference type="SAM" id="SignalP"/>
    </source>
</evidence>
<keyword evidence="1" id="KW-0732">Signal</keyword>
<evidence type="ECO:0000313" key="2">
    <source>
        <dbReference type="EMBL" id="TAX73487.1"/>
    </source>
</evidence>
<dbReference type="Proteomes" id="UP000293652">
    <property type="component" value="Unassembled WGS sequence"/>
</dbReference>
<gene>
    <name evidence="2" type="ORF">ELI03_17875</name>
</gene>
<dbReference type="Pfam" id="PF13103">
    <property type="entry name" value="TonB_2"/>
    <property type="match status" value="1"/>
</dbReference>
<protein>
    <recommendedName>
        <fullName evidence="4">Cell envelope integrity protein TolA</fullName>
    </recommendedName>
</protein>